<dbReference type="SUPFAM" id="SSF56601">
    <property type="entry name" value="beta-lactamase/transpeptidase-like"/>
    <property type="match status" value="1"/>
</dbReference>
<dbReference type="Pfam" id="PF13354">
    <property type="entry name" value="Beta-lactamase2"/>
    <property type="match status" value="1"/>
</dbReference>
<accession>A0A1I1X695</accession>
<comment type="catalytic activity">
    <reaction evidence="1">
        <text>a beta-lactam + H2O = a substituted beta-amino acid</text>
        <dbReference type="Rhea" id="RHEA:20401"/>
        <dbReference type="ChEBI" id="CHEBI:15377"/>
        <dbReference type="ChEBI" id="CHEBI:35627"/>
        <dbReference type="ChEBI" id="CHEBI:140347"/>
        <dbReference type="EC" id="3.5.2.6"/>
    </reaction>
</comment>
<dbReference type="OrthoDB" id="9772863at2"/>
<dbReference type="PANTHER" id="PTHR35333:SF3">
    <property type="entry name" value="BETA-LACTAMASE-TYPE TRANSPEPTIDASE FOLD CONTAINING PROTEIN"/>
    <property type="match status" value="1"/>
</dbReference>
<reference evidence="6 7" key="1">
    <citation type="submission" date="2016-10" db="EMBL/GenBank/DDBJ databases">
        <authorList>
            <person name="de Groot N.N."/>
        </authorList>
    </citation>
    <scope>NUCLEOTIDE SEQUENCE [LARGE SCALE GENOMIC DNA]</scope>
    <source>
        <strain evidence="6 7">DSM 26130</strain>
    </source>
</reference>
<dbReference type="EC" id="3.5.2.6" evidence="3"/>
<evidence type="ECO:0000256" key="4">
    <source>
        <dbReference type="SAM" id="SignalP"/>
    </source>
</evidence>
<dbReference type="AlphaFoldDB" id="A0A1I1X695"/>
<dbReference type="Proteomes" id="UP000198598">
    <property type="component" value="Unassembled WGS sequence"/>
</dbReference>
<evidence type="ECO:0000313" key="6">
    <source>
        <dbReference type="EMBL" id="SFE02128.1"/>
    </source>
</evidence>
<evidence type="ECO:0000256" key="2">
    <source>
        <dbReference type="ARBA" id="ARBA00009009"/>
    </source>
</evidence>
<dbReference type="GO" id="GO:0046677">
    <property type="term" value="P:response to antibiotic"/>
    <property type="evidence" value="ECO:0007669"/>
    <property type="project" value="InterPro"/>
</dbReference>
<evidence type="ECO:0000256" key="1">
    <source>
        <dbReference type="ARBA" id="ARBA00001526"/>
    </source>
</evidence>
<evidence type="ECO:0000256" key="3">
    <source>
        <dbReference type="ARBA" id="ARBA00012865"/>
    </source>
</evidence>
<keyword evidence="4" id="KW-0732">Signal</keyword>
<feature type="signal peptide" evidence="4">
    <location>
        <begin position="1"/>
        <end position="26"/>
    </location>
</feature>
<sequence>MVLKNTTLTTVLMAVCVLCAWSPVLAQSTLTLDQLTQKINAELAKQPGTFAVAFRDLTTGKELLIRERETFHAASTMKTPVMIEVYKQVAQHKMALADSITITTEFKSIVDGSPYSLRATDDSDTSIYKAVGTKRTLAALVYDMIIVSSNLATNLVIERVGAQNVTKTMRDLGTKDIQVRRGVEDNKAFAQGLNNTTTAYDLMVIFDRIATGKAVSPEASKAMIATLLDQKFNTAIPAKLPKDVKVAHKTGSVTGVRHDSGIVFLPDGRKYVLILLSKDIKDDNATLGVMATLSEWIYQYVMQG</sequence>
<dbReference type="EMBL" id="FOLQ01000009">
    <property type="protein sequence ID" value="SFE02128.1"/>
    <property type="molecule type" value="Genomic_DNA"/>
</dbReference>
<evidence type="ECO:0000259" key="5">
    <source>
        <dbReference type="Pfam" id="PF13354"/>
    </source>
</evidence>
<organism evidence="6 7">
    <name type="scientific">Spirosoma endophyticum</name>
    <dbReference type="NCBI Taxonomy" id="662367"/>
    <lineage>
        <taxon>Bacteria</taxon>
        <taxon>Pseudomonadati</taxon>
        <taxon>Bacteroidota</taxon>
        <taxon>Cytophagia</taxon>
        <taxon>Cytophagales</taxon>
        <taxon>Cytophagaceae</taxon>
        <taxon>Spirosoma</taxon>
    </lineage>
</organism>
<dbReference type="GO" id="GO:0008800">
    <property type="term" value="F:beta-lactamase activity"/>
    <property type="evidence" value="ECO:0007669"/>
    <property type="project" value="UniProtKB-EC"/>
</dbReference>
<dbReference type="PANTHER" id="PTHR35333">
    <property type="entry name" value="BETA-LACTAMASE"/>
    <property type="match status" value="1"/>
</dbReference>
<feature type="domain" description="Beta-lactamase class A catalytic" evidence="5">
    <location>
        <begin position="52"/>
        <end position="275"/>
    </location>
</feature>
<name>A0A1I1X695_9BACT</name>
<evidence type="ECO:0000313" key="7">
    <source>
        <dbReference type="Proteomes" id="UP000198598"/>
    </source>
</evidence>
<dbReference type="InterPro" id="IPR000871">
    <property type="entry name" value="Beta-lactam_class-A"/>
</dbReference>
<dbReference type="InterPro" id="IPR045155">
    <property type="entry name" value="Beta-lactam_cat"/>
</dbReference>
<dbReference type="GO" id="GO:0030655">
    <property type="term" value="P:beta-lactam antibiotic catabolic process"/>
    <property type="evidence" value="ECO:0007669"/>
    <property type="project" value="InterPro"/>
</dbReference>
<comment type="similarity">
    <text evidence="2">Belongs to the class-A beta-lactamase family.</text>
</comment>
<keyword evidence="7" id="KW-1185">Reference proteome</keyword>
<feature type="chain" id="PRO_5011452716" description="beta-lactamase" evidence="4">
    <location>
        <begin position="27"/>
        <end position="304"/>
    </location>
</feature>
<dbReference type="Gene3D" id="3.40.710.10">
    <property type="entry name" value="DD-peptidase/beta-lactamase superfamily"/>
    <property type="match status" value="1"/>
</dbReference>
<dbReference type="InterPro" id="IPR012338">
    <property type="entry name" value="Beta-lactam/transpept-like"/>
</dbReference>
<protein>
    <recommendedName>
        <fullName evidence="3">beta-lactamase</fullName>
        <ecNumber evidence="3">3.5.2.6</ecNumber>
    </recommendedName>
</protein>
<dbReference type="STRING" id="662367.SAMN05216167_109167"/>
<proteinExistence type="inferred from homology"/>
<gene>
    <name evidence="6" type="ORF">SAMN05216167_109167</name>
</gene>